<dbReference type="AlphaFoldDB" id="A0A0F9PC28"/>
<evidence type="ECO:0000313" key="1">
    <source>
        <dbReference type="EMBL" id="KKN22072.1"/>
    </source>
</evidence>
<gene>
    <name evidence="1" type="ORF">LCGC14_0919080</name>
</gene>
<reference evidence="1" key="1">
    <citation type="journal article" date="2015" name="Nature">
        <title>Complex archaea that bridge the gap between prokaryotes and eukaryotes.</title>
        <authorList>
            <person name="Spang A."/>
            <person name="Saw J.H."/>
            <person name="Jorgensen S.L."/>
            <person name="Zaremba-Niedzwiedzka K."/>
            <person name="Martijn J."/>
            <person name="Lind A.E."/>
            <person name="van Eijk R."/>
            <person name="Schleper C."/>
            <person name="Guy L."/>
            <person name="Ettema T.J."/>
        </authorList>
    </citation>
    <scope>NUCLEOTIDE SEQUENCE</scope>
</reference>
<accession>A0A0F9PC28</accession>
<proteinExistence type="predicted"/>
<sequence length="119" mass="13533">MEREKVYLKLFGKKLISFKKLETGEIVGTGILNPLIDKLGFFTMLMIQAKFYRSYNNLGTWNGKRVSNTFAPPVGSRPMFRLMSAAIKGRIFRHPFPVAMTFAVTYRCQCNCVHCSAGK</sequence>
<name>A0A0F9PC28_9ZZZZ</name>
<organism evidence="1">
    <name type="scientific">marine sediment metagenome</name>
    <dbReference type="NCBI Taxonomy" id="412755"/>
    <lineage>
        <taxon>unclassified sequences</taxon>
        <taxon>metagenomes</taxon>
        <taxon>ecological metagenomes</taxon>
    </lineage>
</organism>
<feature type="non-terminal residue" evidence="1">
    <location>
        <position position="119"/>
    </location>
</feature>
<comment type="caution">
    <text evidence="1">The sequence shown here is derived from an EMBL/GenBank/DDBJ whole genome shotgun (WGS) entry which is preliminary data.</text>
</comment>
<dbReference type="EMBL" id="LAZR01003095">
    <property type="protein sequence ID" value="KKN22072.1"/>
    <property type="molecule type" value="Genomic_DNA"/>
</dbReference>
<protein>
    <submittedName>
        <fullName evidence="1">Uncharacterized protein</fullName>
    </submittedName>
</protein>